<comment type="caution">
    <text evidence="2">The sequence shown here is derived from an EMBL/GenBank/DDBJ whole genome shotgun (WGS) entry which is preliminary data.</text>
</comment>
<dbReference type="EMBL" id="VFLP01000045">
    <property type="protein sequence ID" value="TRX91455.1"/>
    <property type="molecule type" value="Genomic_DNA"/>
</dbReference>
<sequence>MPTTTHRPIHFPERSRSHENTETGDCEVHRPNGGSFSTAADEGHEGTQFGEEAMRALLCGEKLASDTGAIYTSFAVRTRDISNARANATAKTRYNTDTKQITTTISNSARPVYSFRELCYTTTDLHAEAETTGLVHIKTIDEAFGHRTLGSYLHAANIPLHALPLSLARGQEIAYVVDVSDATMALELGARKAACLGSGRRIADMSCAAQDGAIEGQDACTLEELQRDENEFP</sequence>
<feature type="region of interest" description="Disordered" evidence="1">
    <location>
        <begin position="1"/>
        <end position="44"/>
    </location>
</feature>
<accession>A0A553HU27</accession>
<dbReference type="AlphaFoldDB" id="A0A553HU27"/>
<reference evidence="3" key="1">
    <citation type="submission" date="2019-06" db="EMBL/GenBank/DDBJ databases">
        <title>Draft genome sequence of the griseofulvin-producing fungus Xylaria cubensis strain G536.</title>
        <authorList>
            <person name="Mead M.E."/>
            <person name="Raja H.A."/>
            <person name="Steenwyk J.L."/>
            <person name="Knowles S.L."/>
            <person name="Oberlies N.H."/>
            <person name="Rokas A."/>
        </authorList>
    </citation>
    <scope>NUCLEOTIDE SEQUENCE [LARGE SCALE GENOMIC DNA]</scope>
    <source>
        <strain evidence="3">G536</strain>
    </source>
</reference>
<feature type="compositionally biased region" description="Basic and acidic residues" evidence="1">
    <location>
        <begin position="10"/>
        <end position="30"/>
    </location>
</feature>
<evidence type="ECO:0000313" key="2">
    <source>
        <dbReference type="EMBL" id="TRX91455.1"/>
    </source>
</evidence>
<evidence type="ECO:0000256" key="1">
    <source>
        <dbReference type="SAM" id="MobiDB-lite"/>
    </source>
</evidence>
<organism evidence="2 3">
    <name type="scientific">Xylaria flabelliformis</name>
    <dbReference type="NCBI Taxonomy" id="2512241"/>
    <lineage>
        <taxon>Eukaryota</taxon>
        <taxon>Fungi</taxon>
        <taxon>Dikarya</taxon>
        <taxon>Ascomycota</taxon>
        <taxon>Pezizomycotina</taxon>
        <taxon>Sordariomycetes</taxon>
        <taxon>Xylariomycetidae</taxon>
        <taxon>Xylariales</taxon>
        <taxon>Xylariaceae</taxon>
        <taxon>Xylaria</taxon>
    </lineage>
</organism>
<name>A0A553HU27_9PEZI</name>
<dbReference type="Proteomes" id="UP000319160">
    <property type="component" value="Unassembled WGS sequence"/>
</dbReference>
<proteinExistence type="predicted"/>
<evidence type="ECO:0000313" key="3">
    <source>
        <dbReference type="Proteomes" id="UP000319160"/>
    </source>
</evidence>
<gene>
    <name evidence="2" type="ORF">FHL15_007679</name>
</gene>
<keyword evidence="3" id="KW-1185">Reference proteome</keyword>
<protein>
    <submittedName>
        <fullName evidence="2">Uncharacterized protein</fullName>
    </submittedName>
</protein>